<dbReference type="EMBL" id="CM027688">
    <property type="protein sequence ID" value="KAG0516874.1"/>
    <property type="molecule type" value="Genomic_DNA"/>
</dbReference>
<dbReference type="Proteomes" id="UP000807115">
    <property type="component" value="Chromosome 9"/>
</dbReference>
<protein>
    <recommendedName>
        <fullName evidence="3">Leucine-rich repeat-containing N-terminal plant-type domain-containing protein</fullName>
    </recommendedName>
</protein>
<reference evidence="1" key="1">
    <citation type="journal article" date="2019" name="BMC Genomics">
        <title>A new reference genome for Sorghum bicolor reveals high levels of sequence similarity between sweet and grain genotypes: implications for the genetics of sugar metabolism.</title>
        <authorList>
            <person name="Cooper E.A."/>
            <person name="Brenton Z.W."/>
            <person name="Flinn B.S."/>
            <person name="Jenkins J."/>
            <person name="Shu S."/>
            <person name="Flowers D."/>
            <person name="Luo F."/>
            <person name="Wang Y."/>
            <person name="Xia P."/>
            <person name="Barry K."/>
            <person name="Daum C."/>
            <person name="Lipzen A."/>
            <person name="Yoshinaga Y."/>
            <person name="Schmutz J."/>
            <person name="Saski C."/>
            <person name="Vermerris W."/>
            <person name="Kresovich S."/>
        </authorList>
    </citation>
    <scope>NUCLEOTIDE SEQUENCE</scope>
</reference>
<organism evidence="1 2">
    <name type="scientific">Sorghum bicolor</name>
    <name type="common">Sorghum</name>
    <name type="synonym">Sorghum vulgare</name>
    <dbReference type="NCBI Taxonomy" id="4558"/>
    <lineage>
        <taxon>Eukaryota</taxon>
        <taxon>Viridiplantae</taxon>
        <taxon>Streptophyta</taxon>
        <taxon>Embryophyta</taxon>
        <taxon>Tracheophyta</taxon>
        <taxon>Spermatophyta</taxon>
        <taxon>Magnoliopsida</taxon>
        <taxon>Liliopsida</taxon>
        <taxon>Poales</taxon>
        <taxon>Poaceae</taxon>
        <taxon>PACMAD clade</taxon>
        <taxon>Panicoideae</taxon>
        <taxon>Andropogonodae</taxon>
        <taxon>Andropogoneae</taxon>
        <taxon>Sorghinae</taxon>
        <taxon>Sorghum</taxon>
    </lineage>
</organism>
<dbReference type="Gene3D" id="3.80.10.10">
    <property type="entry name" value="Ribonuclease Inhibitor"/>
    <property type="match status" value="1"/>
</dbReference>
<gene>
    <name evidence="1" type="ORF">BDA96_09G040100</name>
</gene>
<comment type="caution">
    <text evidence="1">The sequence shown here is derived from an EMBL/GenBank/DDBJ whole genome shotgun (WGS) entry which is preliminary data.</text>
</comment>
<dbReference type="AlphaFoldDB" id="A0A921Q797"/>
<dbReference type="SUPFAM" id="SSF52058">
    <property type="entry name" value="L domain-like"/>
    <property type="match status" value="1"/>
</dbReference>
<dbReference type="InterPro" id="IPR032675">
    <property type="entry name" value="LRR_dom_sf"/>
</dbReference>
<dbReference type="Pfam" id="PF00560">
    <property type="entry name" value="LRR_1"/>
    <property type="match status" value="2"/>
</dbReference>
<evidence type="ECO:0000313" key="1">
    <source>
        <dbReference type="EMBL" id="KAG0516874.1"/>
    </source>
</evidence>
<dbReference type="InterPro" id="IPR053038">
    <property type="entry name" value="RLP_Defense"/>
</dbReference>
<sequence length="101" mass="11268">MAKNQMSGVIPLGIGNLVHLEDLDFTRNHRHGVIPEDIGRLQNLIFFILWGSPIRRLCGSIPQELSKIYGLQKLYLAHNNLSGAIPQLLQNSSALVELDLL</sequence>
<reference evidence="1" key="2">
    <citation type="submission" date="2020-10" db="EMBL/GenBank/DDBJ databases">
        <authorList>
            <person name="Cooper E.A."/>
            <person name="Brenton Z.W."/>
            <person name="Flinn B.S."/>
            <person name="Jenkins J."/>
            <person name="Shu S."/>
            <person name="Flowers D."/>
            <person name="Luo F."/>
            <person name="Wang Y."/>
            <person name="Xia P."/>
            <person name="Barry K."/>
            <person name="Daum C."/>
            <person name="Lipzen A."/>
            <person name="Yoshinaga Y."/>
            <person name="Schmutz J."/>
            <person name="Saski C."/>
            <person name="Vermerris W."/>
            <person name="Kresovich S."/>
        </authorList>
    </citation>
    <scope>NUCLEOTIDE SEQUENCE</scope>
</reference>
<evidence type="ECO:0000313" key="2">
    <source>
        <dbReference type="Proteomes" id="UP000807115"/>
    </source>
</evidence>
<proteinExistence type="predicted"/>
<dbReference type="PANTHER" id="PTHR48064">
    <property type="entry name" value="OS01G0750400 PROTEIN"/>
    <property type="match status" value="1"/>
</dbReference>
<evidence type="ECO:0008006" key="3">
    <source>
        <dbReference type="Google" id="ProtNLM"/>
    </source>
</evidence>
<name>A0A921Q797_SORBI</name>
<dbReference type="PANTHER" id="PTHR48064:SF6">
    <property type="entry name" value="RECEPTOR-LIKE PROTEIN KINASE 2"/>
    <property type="match status" value="1"/>
</dbReference>
<accession>A0A921Q797</accession>
<dbReference type="InterPro" id="IPR001611">
    <property type="entry name" value="Leu-rich_rpt"/>
</dbReference>